<dbReference type="AlphaFoldDB" id="A0AA93AJY1"/>
<comment type="caution">
    <text evidence="2">The sequence shown here is derived from an EMBL/GenBank/DDBJ whole genome shotgun (WGS) entry which is preliminary data.</text>
</comment>
<feature type="domain" description="Insertion element IS1 protein InsA helix-turn-helix" evidence="1">
    <location>
        <begin position="18"/>
        <end position="43"/>
    </location>
</feature>
<gene>
    <name evidence="2" type="ORF">DMB84_015780</name>
</gene>
<evidence type="ECO:0000313" key="3">
    <source>
        <dbReference type="Proteomes" id="UP000256540"/>
    </source>
</evidence>
<evidence type="ECO:0000313" key="2">
    <source>
        <dbReference type="EMBL" id="RRO16381.1"/>
    </source>
</evidence>
<proteinExistence type="predicted"/>
<name>A0AA93AJY1_9GAMM</name>
<protein>
    <recommendedName>
        <fullName evidence="1">Insertion element IS1 protein InsA helix-turn-helix domain-containing protein</fullName>
    </recommendedName>
</protein>
<dbReference type="InterPro" id="IPR024431">
    <property type="entry name" value="InsA_HTH_dom"/>
</dbReference>
<evidence type="ECO:0000259" key="1">
    <source>
        <dbReference type="Pfam" id="PF12759"/>
    </source>
</evidence>
<dbReference type="EMBL" id="QHJS02000048">
    <property type="protein sequence ID" value="RRO16381.1"/>
    <property type="molecule type" value="Genomic_DNA"/>
</dbReference>
<dbReference type="Pfam" id="PF12759">
    <property type="entry name" value="HTH_Tnp_IS1"/>
    <property type="match status" value="1"/>
</dbReference>
<accession>A0AA93AJY1</accession>
<sequence>MPLAFEVFLWPASLFIVPGVKAQITEMAFNGAGVWDTARILIGTPYVVQHWHDNQR</sequence>
<organism evidence="2 3">
    <name type="scientific">Pectobacterium aquaticum</name>
    <dbReference type="NCBI Taxonomy" id="2204145"/>
    <lineage>
        <taxon>Bacteria</taxon>
        <taxon>Pseudomonadati</taxon>
        <taxon>Pseudomonadota</taxon>
        <taxon>Gammaproteobacteria</taxon>
        <taxon>Enterobacterales</taxon>
        <taxon>Pectobacteriaceae</taxon>
        <taxon>Pectobacterium</taxon>
    </lineage>
</organism>
<reference evidence="2 3" key="1">
    <citation type="submission" date="2018-11" db="EMBL/GenBank/DDBJ databases">
        <title>Draft genome sequences of proposed Pectobacterium aquaticum sp. nov. isolated in France from fresh water.</title>
        <authorList>
            <person name="Pedron J."/>
            <person name="Barny M.A."/>
        </authorList>
    </citation>
    <scope>NUCLEOTIDE SEQUENCE [LARGE SCALE GENOMIC DNA]</scope>
    <source>
        <strain evidence="2 3">A127-S21-F16</strain>
    </source>
</reference>
<dbReference type="Proteomes" id="UP000256540">
    <property type="component" value="Unassembled WGS sequence"/>
</dbReference>